<gene>
    <name evidence="1" type="ORF">Terrestrivirus1_210</name>
</gene>
<sequence length="160" mass="18955">MNLLKTNKMKTTIKSNIVNELDNNLNLLNHEGLRYWSKSQSEENCYDDLSDYKYALEFFSLTKIQAKKLIGYPASQVHVEKIIDLKNKKYVLNKNIRFITYSNDIKEQSVLLKIKDKEMSLETMMSYVNNSIGDDEYVRNFSFITESDNCYEFHADIYYH</sequence>
<name>A0A3G4ZKH1_9VIRU</name>
<accession>A0A3G4ZKH1</accession>
<protein>
    <submittedName>
        <fullName evidence="1">Uncharacterized protein</fullName>
    </submittedName>
</protein>
<organism evidence="1">
    <name type="scientific">Terrestrivirus sp</name>
    <dbReference type="NCBI Taxonomy" id="2487775"/>
    <lineage>
        <taxon>Viruses</taxon>
        <taxon>Varidnaviria</taxon>
        <taxon>Bamfordvirae</taxon>
        <taxon>Nucleocytoviricota</taxon>
        <taxon>Megaviricetes</taxon>
        <taxon>Imitervirales</taxon>
        <taxon>Mimiviridae</taxon>
        <taxon>Klosneuvirinae</taxon>
    </lineage>
</organism>
<dbReference type="EMBL" id="MK071979">
    <property type="protein sequence ID" value="AYV75336.1"/>
    <property type="molecule type" value="Genomic_DNA"/>
</dbReference>
<reference evidence="1" key="1">
    <citation type="submission" date="2018-10" db="EMBL/GenBank/DDBJ databases">
        <title>Hidden diversity of soil giant viruses.</title>
        <authorList>
            <person name="Schulz F."/>
            <person name="Alteio L."/>
            <person name="Goudeau D."/>
            <person name="Ryan E.M."/>
            <person name="Malmstrom R.R."/>
            <person name="Blanchard J."/>
            <person name="Woyke T."/>
        </authorList>
    </citation>
    <scope>NUCLEOTIDE SEQUENCE</scope>
    <source>
        <strain evidence="1">TEV1</strain>
    </source>
</reference>
<evidence type="ECO:0000313" key="1">
    <source>
        <dbReference type="EMBL" id="AYV75336.1"/>
    </source>
</evidence>
<proteinExistence type="predicted"/>